<dbReference type="RefSeq" id="WP_379656365.1">
    <property type="nucleotide sequence ID" value="NZ_JBHTIV010000002.1"/>
</dbReference>
<dbReference type="PROSITE" id="PS51257">
    <property type="entry name" value="PROKAR_LIPOPROTEIN"/>
    <property type="match status" value="1"/>
</dbReference>
<dbReference type="Proteomes" id="UP001597049">
    <property type="component" value="Unassembled WGS sequence"/>
</dbReference>
<gene>
    <name evidence="1" type="ORF">ACFQ0R_00280</name>
</gene>
<name>A0ABW3GKR3_9FLAO</name>
<evidence type="ECO:0000313" key="2">
    <source>
        <dbReference type="Proteomes" id="UP001597049"/>
    </source>
</evidence>
<keyword evidence="2" id="KW-1185">Reference proteome</keyword>
<dbReference type="EMBL" id="JBHTIV010000002">
    <property type="protein sequence ID" value="MFD0931023.1"/>
    <property type="molecule type" value="Genomic_DNA"/>
</dbReference>
<proteinExistence type="predicted"/>
<organism evidence="1 2">
    <name type="scientific">Psychroflexus salinarum</name>
    <dbReference type="NCBI Taxonomy" id="546024"/>
    <lineage>
        <taxon>Bacteria</taxon>
        <taxon>Pseudomonadati</taxon>
        <taxon>Bacteroidota</taxon>
        <taxon>Flavobacteriia</taxon>
        <taxon>Flavobacteriales</taxon>
        <taxon>Flavobacteriaceae</taxon>
        <taxon>Psychroflexus</taxon>
    </lineage>
</organism>
<dbReference type="InterPro" id="IPR025348">
    <property type="entry name" value="DUF4252"/>
</dbReference>
<sequence>MKKIFLIALIGITLVACNSKPSLQEYLVEKENSTEFISASLPTNILFQNLDSLSSKEKSSLQKIEKINLLALTKSKGAPILVRERANIKTILNQSNYEPLLNFSSGGREARLLYAGNDSEIDELIFFGFDSEMGLLLLRMRGNDVEASDIYQITQSAQKLNMNALPGGFGNLIGNLEK</sequence>
<dbReference type="Pfam" id="PF14060">
    <property type="entry name" value="DUF4252"/>
    <property type="match status" value="1"/>
</dbReference>
<comment type="caution">
    <text evidence="1">The sequence shown here is derived from an EMBL/GenBank/DDBJ whole genome shotgun (WGS) entry which is preliminary data.</text>
</comment>
<evidence type="ECO:0000313" key="1">
    <source>
        <dbReference type="EMBL" id="MFD0931023.1"/>
    </source>
</evidence>
<reference evidence="2" key="1">
    <citation type="journal article" date="2019" name="Int. J. Syst. Evol. Microbiol.">
        <title>The Global Catalogue of Microorganisms (GCM) 10K type strain sequencing project: providing services to taxonomists for standard genome sequencing and annotation.</title>
        <authorList>
            <consortium name="The Broad Institute Genomics Platform"/>
            <consortium name="The Broad Institute Genome Sequencing Center for Infectious Disease"/>
            <person name="Wu L."/>
            <person name="Ma J."/>
        </authorList>
    </citation>
    <scope>NUCLEOTIDE SEQUENCE [LARGE SCALE GENOMIC DNA]</scope>
    <source>
        <strain evidence="2">CCUG 56752</strain>
    </source>
</reference>
<protein>
    <submittedName>
        <fullName evidence="1">DUF4252 domain-containing protein</fullName>
    </submittedName>
</protein>
<accession>A0ABW3GKR3</accession>